<organism evidence="2 3">
    <name type="scientific">Lolium multiflorum</name>
    <name type="common">Italian ryegrass</name>
    <name type="synonym">Lolium perenne subsp. multiflorum</name>
    <dbReference type="NCBI Taxonomy" id="4521"/>
    <lineage>
        <taxon>Eukaryota</taxon>
        <taxon>Viridiplantae</taxon>
        <taxon>Streptophyta</taxon>
        <taxon>Embryophyta</taxon>
        <taxon>Tracheophyta</taxon>
        <taxon>Spermatophyta</taxon>
        <taxon>Magnoliopsida</taxon>
        <taxon>Liliopsida</taxon>
        <taxon>Poales</taxon>
        <taxon>Poaceae</taxon>
        <taxon>BOP clade</taxon>
        <taxon>Pooideae</taxon>
        <taxon>Poodae</taxon>
        <taxon>Poeae</taxon>
        <taxon>Poeae Chloroplast Group 2 (Poeae type)</taxon>
        <taxon>Loliodinae</taxon>
        <taxon>Loliinae</taxon>
        <taxon>Lolium</taxon>
    </lineage>
</organism>
<proteinExistence type="predicted"/>
<dbReference type="AlphaFoldDB" id="A0AAD8TR13"/>
<name>A0AAD8TR13_LOLMU</name>
<dbReference type="Proteomes" id="UP001231189">
    <property type="component" value="Unassembled WGS sequence"/>
</dbReference>
<feature type="region of interest" description="Disordered" evidence="1">
    <location>
        <begin position="41"/>
        <end position="73"/>
    </location>
</feature>
<accession>A0AAD8TR13</accession>
<gene>
    <name evidence="2" type="ORF">QYE76_047052</name>
</gene>
<sequence>MRACQLPAVVEWELSQLEGRQGQQAEPQAQHRLAGISEAAAMQAAEDQGVQAADQEPVCLQPDGEPQRFPRHR</sequence>
<evidence type="ECO:0000256" key="1">
    <source>
        <dbReference type="SAM" id="MobiDB-lite"/>
    </source>
</evidence>
<protein>
    <submittedName>
        <fullName evidence="2">Uncharacterized protein</fullName>
    </submittedName>
</protein>
<keyword evidence="3" id="KW-1185">Reference proteome</keyword>
<evidence type="ECO:0000313" key="3">
    <source>
        <dbReference type="Proteomes" id="UP001231189"/>
    </source>
</evidence>
<comment type="caution">
    <text evidence="2">The sequence shown here is derived from an EMBL/GenBank/DDBJ whole genome shotgun (WGS) entry which is preliminary data.</text>
</comment>
<evidence type="ECO:0000313" key="2">
    <source>
        <dbReference type="EMBL" id="KAK1686204.1"/>
    </source>
</evidence>
<dbReference type="EMBL" id="JAUUTY010000002">
    <property type="protein sequence ID" value="KAK1686204.1"/>
    <property type="molecule type" value="Genomic_DNA"/>
</dbReference>
<reference evidence="2" key="1">
    <citation type="submission" date="2023-07" db="EMBL/GenBank/DDBJ databases">
        <title>A chromosome-level genome assembly of Lolium multiflorum.</title>
        <authorList>
            <person name="Chen Y."/>
            <person name="Copetti D."/>
            <person name="Kolliker R."/>
            <person name="Studer B."/>
        </authorList>
    </citation>
    <scope>NUCLEOTIDE SEQUENCE</scope>
    <source>
        <strain evidence="2">02402/16</strain>
        <tissue evidence="2">Leaf</tissue>
    </source>
</reference>